<proteinExistence type="predicted"/>
<dbReference type="STRING" id="28085.Lcin_0860"/>
<evidence type="ECO:0000313" key="6">
    <source>
        <dbReference type="Proteomes" id="UP000255316"/>
    </source>
</evidence>
<reference evidence="4 6" key="2">
    <citation type="submission" date="2018-06" db="EMBL/GenBank/DDBJ databases">
        <authorList>
            <consortium name="Pathogen Informatics"/>
            <person name="Doyle S."/>
        </authorList>
    </citation>
    <scope>NUCLEOTIDE SEQUENCE [LARGE SCALE GENOMIC DNA]</scope>
    <source>
        <strain evidence="4 6">NCTC12438</strain>
    </source>
</reference>
<dbReference type="Proteomes" id="UP000255316">
    <property type="component" value="Unassembled WGS sequence"/>
</dbReference>
<evidence type="ECO:0000256" key="1">
    <source>
        <dbReference type="SAM" id="MobiDB-lite"/>
    </source>
</evidence>
<evidence type="ECO:0000313" key="4">
    <source>
        <dbReference type="EMBL" id="STX33616.1"/>
    </source>
</evidence>
<feature type="compositionally biased region" description="Polar residues" evidence="1">
    <location>
        <begin position="184"/>
        <end position="204"/>
    </location>
</feature>
<feature type="transmembrane region" description="Helical" evidence="2">
    <location>
        <begin position="71"/>
        <end position="90"/>
    </location>
</feature>
<gene>
    <name evidence="3" type="ORF">Lcin_0860</name>
    <name evidence="4" type="ORF">NCTC12438_00187</name>
</gene>
<evidence type="ECO:0000313" key="3">
    <source>
        <dbReference type="EMBL" id="KTC92081.1"/>
    </source>
</evidence>
<dbReference type="OrthoDB" id="5653909at2"/>
<keyword evidence="2 4" id="KW-0812">Transmembrane</keyword>
<evidence type="ECO:0000313" key="5">
    <source>
        <dbReference type="Proteomes" id="UP000054854"/>
    </source>
</evidence>
<keyword evidence="2" id="KW-0472">Membrane</keyword>
<dbReference type="EMBL" id="UGNX01000001">
    <property type="protein sequence ID" value="STX33616.1"/>
    <property type="molecule type" value="Genomic_DNA"/>
</dbReference>
<name>A0A378IF53_9GAMM</name>
<organism evidence="4 6">
    <name type="scientific">Legionella cincinnatiensis</name>
    <dbReference type="NCBI Taxonomy" id="28085"/>
    <lineage>
        <taxon>Bacteria</taxon>
        <taxon>Pseudomonadati</taxon>
        <taxon>Pseudomonadota</taxon>
        <taxon>Gammaproteobacteria</taxon>
        <taxon>Legionellales</taxon>
        <taxon>Legionellaceae</taxon>
        <taxon>Legionella</taxon>
    </lineage>
</organism>
<dbReference type="RefSeq" id="WP_058464070.1">
    <property type="nucleotide sequence ID" value="NZ_CAAAHQ010000029.1"/>
</dbReference>
<dbReference type="Proteomes" id="UP000054854">
    <property type="component" value="Unassembled WGS sequence"/>
</dbReference>
<reference evidence="3 5" key="1">
    <citation type="submission" date="2015-11" db="EMBL/GenBank/DDBJ databases">
        <title>Genomic analysis of 38 Legionella species identifies large and diverse effector repertoires.</title>
        <authorList>
            <person name="Burstein D."/>
            <person name="Amaro F."/>
            <person name="Zusman T."/>
            <person name="Lifshitz Z."/>
            <person name="Cohen O."/>
            <person name="Gilbert J.A."/>
            <person name="Pupko T."/>
            <person name="Shuman H.A."/>
            <person name="Segal G."/>
        </authorList>
    </citation>
    <scope>NUCLEOTIDE SEQUENCE [LARGE SCALE GENOMIC DNA]</scope>
    <source>
        <strain evidence="3 5">CDC#72-OH-14</strain>
    </source>
</reference>
<evidence type="ECO:0000256" key="2">
    <source>
        <dbReference type="SAM" id="Phobius"/>
    </source>
</evidence>
<accession>A0A378IF53</accession>
<feature type="compositionally biased region" description="Basic and acidic residues" evidence="1">
    <location>
        <begin position="171"/>
        <end position="181"/>
    </location>
</feature>
<protein>
    <submittedName>
        <fullName evidence="4">Transmembrane protein</fullName>
    </submittedName>
</protein>
<feature type="region of interest" description="Disordered" evidence="1">
    <location>
        <begin position="162"/>
        <end position="211"/>
    </location>
</feature>
<sequence>MNVKNFMKTVAYLPADAFSGIVNLALGSSQKNKEGETQTNRGLLGLLLDGVKYIAQSTANFIAAHKKAISVAAWLSLAAAGGVGLTLFLWPAALTAVATFTVYGFSIAGIVGANTALQIGFAAGLAGAAASVGTYLTAAVVNSVSAIASYFKRPSKTEKLVASNEESLSEESSHSHSHDDIPDTNPSLTLLSSQAPTKNTNTATKESHVEPQFTDLFSTTKPVVEKKEQVEELRLSC</sequence>
<dbReference type="EMBL" id="LNXX01000007">
    <property type="protein sequence ID" value="KTC92081.1"/>
    <property type="molecule type" value="Genomic_DNA"/>
</dbReference>
<keyword evidence="5" id="KW-1185">Reference proteome</keyword>
<dbReference type="AlphaFoldDB" id="A0A378IF53"/>
<keyword evidence="2" id="KW-1133">Transmembrane helix</keyword>